<comment type="similarity">
    <text evidence="10">Belongs to the ELO family.</text>
</comment>
<accession>A0A3P9DHJ6</accession>
<dbReference type="Pfam" id="PF01151">
    <property type="entry name" value="ELO"/>
    <property type="match status" value="1"/>
</dbReference>
<dbReference type="GO" id="GO:0034626">
    <property type="term" value="P:fatty acid elongation, polyunsaturated fatty acid"/>
    <property type="evidence" value="ECO:0007669"/>
    <property type="project" value="TreeGrafter"/>
</dbReference>
<dbReference type="GO" id="GO:0005789">
    <property type="term" value="C:endoplasmic reticulum membrane"/>
    <property type="evidence" value="ECO:0007669"/>
    <property type="project" value="TreeGrafter"/>
</dbReference>
<evidence type="ECO:0000313" key="11">
    <source>
        <dbReference type="Ensembl" id="ENSMZEP00005033657.1"/>
    </source>
</evidence>
<evidence type="ECO:0000313" key="12">
    <source>
        <dbReference type="Proteomes" id="UP000265160"/>
    </source>
</evidence>
<sequence>IEYLDTVFFILRKKFNQVTFLHVYHHCSMFTLWWIGIKWVAGGHIAVDKAFIGSVVLWFILGEGWEETQMPWWMLQEAKPNMWSYFLFFFFFNNMHLHINSHASNSVKVYHRQRSTLS</sequence>
<dbReference type="Ensembl" id="ENSMZET00005034830.1">
    <property type="protein sequence ID" value="ENSMZEP00005033657.1"/>
    <property type="gene ID" value="ENSMZEG00005025160.1"/>
</dbReference>
<evidence type="ECO:0000256" key="6">
    <source>
        <dbReference type="ARBA" id="ARBA00022989"/>
    </source>
</evidence>
<feature type="transmembrane region" description="Helical" evidence="10">
    <location>
        <begin position="82"/>
        <end position="99"/>
    </location>
</feature>
<feature type="transmembrane region" description="Helical" evidence="10">
    <location>
        <begin position="41"/>
        <end position="61"/>
    </location>
</feature>
<dbReference type="PANTHER" id="PTHR11157:SF137">
    <property type="entry name" value="ELONGATION OF VERY LONG CHAIN FATTY ACIDS PROTEIN 4"/>
    <property type="match status" value="1"/>
</dbReference>
<evidence type="ECO:0000256" key="5">
    <source>
        <dbReference type="ARBA" id="ARBA00022832"/>
    </source>
</evidence>
<keyword evidence="12" id="KW-1185">Reference proteome</keyword>
<dbReference type="AlphaFoldDB" id="A0A3P9DHJ6"/>
<dbReference type="PANTHER" id="PTHR11157">
    <property type="entry name" value="FATTY ACID ACYL TRANSFERASE-RELATED"/>
    <property type="match status" value="1"/>
</dbReference>
<organism evidence="11 12">
    <name type="scientific">Maylandia zebra</name>
    <name type="common">zebra mbuna</name>
    <dbReference type="NCBI Taxonomy" id="106582"/>
    <lineage>
        <taxon>Eukaryota</taxon>
        <taxon>Metazoa</taxon>
        <taxon>Chordata</taxon>
        <taxon>Craniata</taxon>
        <taxon>Vertebrata</taxon>
        <taxon>Euteleostomi</taxon>
        <taxon>Actinopterygii</taxon>
        <taxon>Neopterygii</taxon>
        <taxon>Teleostei</taxon>
        <taxon>Neoteleostei</taxon>
        <taxon>Acanthomorphata</taxon>
        <taxon>Ovalentaria</taxon>
        <taxon>Cichlomorphae</taxon>
        <taxon>Cichliformes</taxon>
        <taxon>Cichlidae</taxon>
        <taxon>African cichlids</taxon>
        <taxon>Pseudocrenilabrinae</taxon>
        <taxon>Haplochromini</taxon>
        <taxon>Maylandia</taxon>
        <taxon>Maylandia zebra complex</taxon>
    </lineage>
</organism>
<evidence type="ECO:0000256" key="2">
    <source>
        <dbReference type="ARBA" id="ARBA00022516"/>
    </source>
</evidence>
<dbReference type="GO" id="GO:0042761">
    <property type="term" value="P:very long-chain fatty acid biosynthetic process"/>
    <property type="evidence" value="ECO:0007669"/>
    <property type="project" value="TreeGrafter"/>
</dbReference>
<dbReference type="EC" id="2.3.1.199" evidence="10"/>
<reference evidence="11" key="2">
    <citation type="submission" date="2025-09" db="UniProtKB">
        <authorList>
            <consortium name="Ensembl"/>
        </authorList>
    </citation>
    <scope>IDENTIFICATION</scope>
</reference>
<keyword evidence="2 10" id="KW-0444">Lipid biosynthesis</keyword>
<keyword evidence="8 10" id="KW-0472">Membrane</keyword>
<proteinExistence type="inferred from homology"/>
<dbReference type="InterPro" id="IPR030457">
    <property type="entry name" value="ELO_CS"/>
</dbReference>
<dbReference type="InterPro" id="IPR002076">
    <property type="entry name" value="ELO_fam"/>
</dbReference>
<evidence type="ECO:0000256" key="7">
    <source>
        <dbReference type="ARBA" id="ARBA00023098"/>
    </source>
</evidence>
<dbReference type="GO" id="GO:0030148">
    <property type="term" value="P:sphingolipid biosynthetic process"/>
    <property type="evidence" value="ECO:0007669"/>
    <property type="project" value="TreeGrafter"/>
</dbReference>
<keyword evidence="7 10" id="KW-0443">Lipid metabolism</keyword>
<keyword evidence="5 10" id="KW-0276">Fatty acid metabolism</keyword>
<evidence type="ECO:0000256" key="10">
    <source>
        <dbReference type="RuleBase" id="RU361115"/>
    </source>
</evidence>
<reference evidence="11" key="1">
    <citation type="submission" date="2025-08" db="UniProtKB">
        <authorList>
            <consortium name="Ensembl"/>
        </authorList>
    </citation>
    <scope>IDENTIFICATION</scope>
</reference>
<dbReference type="GO" id="GO:0019367">
    <property type="term" value="P:fatty acid elongation, saturated fatty acid"/>
    <property type="evidence" value="ECO:0007669"/>
    <property type="project" value="TreeGrafter"/>
</dbReference>
<keyword evidence="6 10" id="KW-1133">Transmembrane helix</keyword>
<keyword evidence="4 10" id="KW-0812">Transmembrane</keyword>
<evidence type="ECO:0000256" key="4">
    <source>
        <dbReference type="ARBA" id="ARBA00022692"/>
    </source>
</evidence>
<keyword evidence="3 10" id="KW-0808">Transferase</keyword>
<comment type="catalytic activity">
    <reaction evidence="10">
        <text>a very-long-chain acyl-CoA + malonyl-CoA + H(+) = a very-long-chain 3-oxoacyl-CoA + CO2 + CoA</text>
        <dbReference type="Rhea" id="RHEA:32727"/>
        <dbReference type="ChEBI" id="CHEBI:15378"/>
        <dbReference type="ChEBI" id="CHEBI:16526"/>
        <dbReference type="ChEBI" id="CHEBI:57287"/>
        <dbReference type="ChEBI" id="CHEBI:57384"/>
        <dbReference type="ChEBI" id="CHEBI:90725"/>
        <dbReference type="ChEBI" id="CHEBI:90736"/>
        <dbReference type="EC" id="2.3.1.199"/>
    </reaction>
</comment>
<dbReference type="GO" id="GO:0034625">
    <property type="term" value="P:fatty acid elongation, monounsaturated fatty acid"/>
    <property type="evidence" value="ECO:0007669"/>
    <property type="project" value="TreeGrafter"/>
</dbReference>
<dbReference type="GO" id="GO:0009922">
    <property type="term" value="F:fatty acid elongase activity"/>
    <property type="evidence" value="ECO:0007669"/>
    <property type="project" value="UniProtKB-EC"/>
</dbReference>
<dbReference type="PROSITE" id="PS01188">
    <property type="entry name" value="ELO"/>
    <property type="match status" value="1"/>
</dbReference>
<keyword evidence="9 10" id="KW-0275">Fatty acid biosynthesis</keyword>
<feature type="transmembrane region" description="Helical" evidence="10">
    <location>
        <begin position="18"/>
        <end position="35"/>
    </location>
</feature>
<evidence type="ECO:0000256" key="3">
    <source>
        <dbReference type="ARBA" id="ARBA00022679"/>
    </source>
</evidence>
<comment type="subcellular location">
    <subcellularLocation>
        <location evidence="1">Membrane</location>
        <topology evidence="1">Multi-pass membrane protein</topology>
    </subcellularLocation>
</comment>
<evidence type="ECO:0000256" key="1">
    <source>
        <dbReference type="ARBA" id="ARBA00004141"/>
    </source>
</evidence>
<comment type="caution">
    <text evidence="10">Lacks conserved residue(s) required for the propagation of feature annotation.</text>
</comment>
<protein>
    <recommendedName>
        <fullName evidence="10">Elongation of very long chain fatty acids protein</fullName>
        <ecNumber evidence="10">2.3.1.199</ecNumber>
    </recommendedName>
    <alternativeName>
        <fullName evidence="10">Very-long-chain 3-oxoacyl-CoA synthase</fullName>
    </alternativeName>
</protein>
<name>A0A3P9DHJ6_9CICH</name>
<evidence type="ECO:0000256" key="9">
    <source>
        <dbReference type="ARBA" id="ARBA00023160"/>
    </source>
</evidence>
<evidence type="ECO:0000256" key="8">
    <source>
        <dbReference type="ARBA" id="ARBA00023136"/>
    </source>
</evidence>
<dbReference type="Proteomes" id="UP000265160">
    <property type="component" value="Unplaced"/>
</dbReference>